<gene>
    <name evidence="1" type="ORF">g.28768</name>
</gene>
<organism evidence="1">
    <name type="scientific">Lygus hesperus</name>
    <name type="common">Western plant bug</name>
    <dbReference type="NCBI Taxonomy" id="30085"/>
    <lineage>
        <taxon>Eukaryota</taxon>
        <taxon>Metazoa</taxon>
        <taxon>Ecdysozoa</taxon>
        <taxon>Arthropoda</taxon>
        <taxon>Hexapoda</taxon>
        <taxon>Insecta</taxon>
        <taxon>Pterygota</taxon>
        <taxon>Neoptera</taxon>
        <taxon>Paraneoptera</taxon>
        <taxon>Hemiptera</taxon>
        <taxon>Heteroptera</taxon>
        <taxon>Panheteroptera</taxon>
        <taxon>Cimicomorpha</taxon>
        <taxon>Miridae</taxon>
        <taxon>Mirini</taxon>
        <taxon>Lygus</taxon>
    </lineage>
</organism>
<proteinExistence type="predicted"/>
<name>A0A146KUF9_LYGHE</name>
<evidence type="ECO:0000313" key="1">
    <source>
        <dbReference type="EMBL" id="JAP99254.1"/>
    </source>
</evidence>
<sequence length="374" mass="40316">MSEEYECLQFLFYLDQFGDSVVHFPDSLVFGETHTPLVGDVVDTTFGFSVLPSGSTDLEVEFASDFFKLGFVGGELWELDVNRSADGGSQVGGAESEESEPFVVGEGHPLFNVVDSANETPVDLSEVTTHLHGDQPEVIFLIAPDEESFVFVVVDTPTSGPESAGVGSLEETVTLLEEEVIIDELLLDLFGHASEWVVGSLELTLQTAEGAGNLLFHLFVLSLSQAGVEGVALHGPTAPNSSGNDVFASRVEVAERVNIAPFLGGVFVSLFESTVVVFNDGVEEISEHGVRFGIGSVDANTRVQVFNSRLDDVEESGAERRGLQILGLLEDILGQVLLQERLRVRGFDFLEASFELFENGGVNHVILIEEKGTA</sequence>
<dbReference type="EMBL" id="GDHC01019374">
    <property type="protein sequence ID" value="JAP99254.1"/>
    <property type="molecule type" value="Transcribed_RNA"/>
</dbReference>
<reference evidence="1" key="1">
    <citation type="journal article" date="2016" name="Gigascience">
        <title>De novo construction of an expanded transcriptome assembly for the western tarnished plant bug, Lygus hesperus.</title>
        <authorList>
            <person name="Tassone E.E."/>
            <person name="Geib S.M."/>
            <person name="Hall B."/>
            <person name="Fabrick J.A."/>
            <person name="Brent C.S."/>
            <person name="Hull J.J."/>
        </authorList>
    </citation>
    <scope>NUCLEOTIDE SEQUENCE</scope>
</reference>
<protein>
    <submittedName>
        <fullName evidence="1">Uncharacterized protein</fullName>
    </submittedName>
</protein>
<accession>A0A146KUF9</accession>
<dbReference type="AlphaFoldDB" id="A0A146KUF9"/>